<evidence type="ECO:0000313" key="1">
    <source>
        <dbReference type="EMBL" id="RFS45527.1"/>
    </source>
</evidence>
<reference evidence="1 2" key="1">
    <citation type="submission" date="2018-08" db="EMBL/GenBank/DDBJ databases">
        <title>Verrucosispora craniellae sp. nov., isolated from a marine sponge in the South China Sea.</title>
        <authorList>
            <person name="Li L."/>
            <person name="Lin H.W."/>
        </authorList>
    </citation>
    <scope>NUCLEOTIDE SEQUENCE [LARGE SCALE GENOMIC DNA]</scope>
    <source>
        <strain evidence="1 2">LHW63014</strain>
    </source>
</reference>
<gene>
    <name evidence="1" type="ORF">D0Q02_16785</name>
</gene>
<dbReference type="Proteomes" id="UP000262621">
    <property type="component" value="Unassembled WGS sequence"/>
</dbReference>
<dbReference type="InterPro" id="IPR011256">
    <property type="entry name" value="Reg_factor_effector_dom_sf"/>
</dbReference>
<name>A0A372FXJ1_9ACTN</name>
<organism evidence="1 2">
    <name type="scientific">Micromonospora craniellae</name>
    <dbReference type="NCBI Taxonomy" id="2294034"/>
    <lineage>
        <taxon>Bacteria</taxon>
        <taxon>Bacillati</taxon>
        <taxon>Actinomycetota</taxon>
        <taxon>Actinomycetes</taxon>
        <taxon>Micromonosporales</taxon>
        <taxon>Micromonosporaceae</taxon>
        <taxon>Micromonospora</taxon>
    </lineage>
</organism>
<dbReference type="AlphaFoldDB" id="A0A372FXJ1"/>
<dbReference type="EMBL" id="QVFU01000016">
    <property type="protein sequence ID" value="RFS45527.1"/>
    <property type="molecule type" value="Genomic_DNA"/>
</dbReference>
<protein>
    <recommendedName>
        <fullName evidence="3">AraC family transcriptional regulator</fullName>
    </recommendedName>
</protein>
<proteinExistence type="predicted"/>
<keyword evidence="2" id="KW-1185">Reference proteome</keyword>
<sequence length="200" mass="21977">MGGVMCSPDFVSSSLNERWSQKMMSRMITRLHGSPSNSTDIQHIHIPRVLFVRETVAVTQLRDCQGRALAAIWSTLQTQGEASSEHAYVRYHSVDETEMDVEVGLPVDDTIIGDDTVSVGSLHKGPALTHLHFGSHQRLGGAYAALAEGDSAGLVPVGAPWETYQWFKLDSTPNPTDWPAQETWRTMLVQPLAPDNQSHG</sequence>
<evidence type="ECO:0000313" key="2">
    <source>
        <dbReference type="Proteomes" id="UP000262621"/>
    </source>
</evidence>
<accession>A0A372FXJ1</accession>
<dbReference type="Gene3D" id="3.20.80.10">
    <property type="entry name" value="Regulatory factor, effector binding domain"/>
    <property type="match status" value="1"/>
</dbReference>
<evidence type="ECO:0008006" key="3">
    <source>
        <dbReference type="Google" id="ProtNLM"/>
    </source>
</evidence>
<comment type="caution">
    <text evidence="1">The sequence shown here is derived from an EMBL/GenBank/DDBJ whole genome shotgun (WGS) entry which is preliminary data.</text>
</comment>